<dbReference type="KEGG" id="bdm:EQG53_06520"/>
<evidence type="ECO:0000313" key="2">
    <source>
        <dbReference type="EMBL" id="QQB88592.1"/>
    </source>
</evidence>
<dbReference type="AlphaFoldDB" id="A0A410NVZ1"/>
<dbReference type="EMBL" id="CP066026">
    <property type="protein sequence ID" value="QQB88592.1"/>
    <property type="molecule type" value="Genomic_DNA"/>
</dbReference>
<dbReference type="EMBL" id="CP035093">
    <property type="protein sequence ID" value="QAT14041.1"/>
    <property type="molecule type" value="Genomic_DNA"/>
</dbReference>
<dbReference type="Proteomes" id="UP000596117">
    <property type="component" value="Chromosome"/>
</dbReference>
<dbReference type="RefSeq" id="WP_128719483.1">
    <property type="nucleotide sequence ID" value="NZ_BJNC01000016.1"/>
</dbReference>
<reference evidence="2 4" key="2">
    <citation type="submission" date="2020-12" db="EMBL/GenBank/DDBJ databases">
        <title>FDA dAtabase for Regulatory Grade micrObial Sequences (FDA-ARGOS): Supporting development and validation of Infectious Disease Dx tests.</title>
        <authorList>
            <person name="Kerrigan L."/>
            <person name="Long C."/>
            <person name="Tallon L."/>
            <person name="Sadzewicz L."/>
            <person name="Zhao X."/>
            <person name="Boylan J."/>
            <person name="Ott S."/>
            <person name="Bowen H."/>
            <person name="Vavikolanu K."/>
            <person name="Mehta A."/>
            <person name="Aluvathingal J."/>
            <person name="Nadendla S."/>
            <person name="Yan Y."/>
            <person name="Sichtig H."/>
        </authorList>
    </citation>
    <scope>NUCLEOTIDE SEQUENCE [LARGE SCALE GENOMIC DNA]</scope>
    <source>
        <strain evidence="2 4">FDAARGOS_1026</strain>
    </source>
</reference>
<keyword evidence="4" id="KW-1185">Reference proteome</keyword>
<dbReference type="Proteomes" id="UP000287388">
    <property type="component" value="Chromosome"/>
</dbReference>
<organism evidence="1 3">
    <name type="scientific">Brevundimonas diminuta</name>
    <name type="common">Pseudomonas diminuta</name>
    <dbReference type="NCBI Taxonomy" id="293"/>
    <lineage>
        <taxon>Bacteria</taxon>
        <taxon>Pseudomonadati</taxon>
        <taxon>Pseudomonadota</taxon>
        <taxon>Alphaproteobacteria</taxon>
        <taxon>Caulobacterales</taxon>
        <taxon>Caulobacteraceae</taxon>
        <taxon>Brevundimonas</taxon>
    </lineage>
</organism>
<accession>A0A410NVZ1</accession>
<evidence type="ECO:0000313" key="3">
    <source>
        <dbReference type="Proteomes" id="UP000287388"/>
    </source>
</evidence>
<evidence type="ECO:0000313" key="1">
    <source>
        <dbReference type="EMBL" id="QAT14041.1"/>
    </source>
</evidence>
<name>A0A410NVZ1_BREDI</name>
<reference evidence="1 3" key="1">
    <citation type="submission" date="2019-01" db="EMBL/GenBank/DDBJ databases">
        <title>Brevundimonas diminuta Genome sequencing and assembly.</title>
        <authorList>
            <person name="Chen H."/>
        </authorList>
    </citation>
    <scope>NUCLEOTIDE SEQUENCE [LARGE SCALE GENOMIC DNA]</scope>
    <source>
        <strain evidence="1">ATCC</strain>
        <strain evidence="3">ATCC(B) 19146</strain>
    </source>
</reference>
<protein>
    <submittedName>
        <fullName evidence="1">Uncharacterized protein</fullName>
    </submittedName>
</protein>
<evidence type="ECO:0000313" key="4">
    <source>
        <dbReference type="Proteomes" id="UP000596117"/>
    </source>
</evidence>
<proteinExistence type="predicted"/>
<gene>
    <name evidence="1" type="ORF">EQG53_06520</name>
    <name evidence="2" type="ORF">I6H83_15915</name>
</gene>
<sequence length="126" mass="14255">MLLAVLFYGVTALAGQAEVRPAFQQAPAQSNHQFIHPSPDKADPTMWRFQDMDDRRAIDDMRRERVRLNYEAAVINQRWQLADELDKLIAANECERATEIAQRAGYRDIRDGVANACRVRAAAPAS</sequence>